<organism evidence="3 4">
    <name type="scientific">Penicillium atrosanguineum</name>
    <dbReference type="NCBI Taxonomy" id="1132637"/>
    <lineage>
        <taxon>Eukaryota</taxon>
        <taxon>Fungi</taxon>
        <taxon>Dikarya</taxon>
        <taxon>Ascomycota</taxon>
        <taxon>Pezizomycotina</taxon>
        <taxon>Eurotiomycetes</taxon>
        <taxon>Eurotiomycetidae</taxon>
        <taxon>Eurotiales</taxon>
        <taxon>Aspergillaceae</taxon>
        <taxon>Penicillium</taxon>
    </lineage>
</organism>
<protein>
    <submittedName>
        <fullName evidence="3">Uncharacterized protein</fullName>
    </submittedName>
</protein>
<dbReference type="Gene3D" id="3.30.559.10">
    <property type="entry name" value="Chloramphenicol acetyltransferase-like domain"/>
    <property type="match status" value="2"/>
</dbReference>
<accession>A0A9W9QCM8</accession>
<sequence length="487" mass="54649">MVFPAPSFEPYTLSPLDHTPPPMHMTAFLTFKLEHPARATSVLEAGVGHLISNLPFLTGNVTTTSPLRCKKKAVQVHPTTPALLEQYPMLKVKYHPRRYISSPPNQVPSSAVQEHTVSYDVMFNEDYLPLPFDNAIAEKSPIFRLQANILEDGVILCVSFHHMAMDGKGLENVIEVLSMCCQDPDKNVLPEMIPTSATKEGLTRKRILGTASAVNIALSSINEEPRNLEVPVGHSIQEQITRKLVLCDSKITQLQERCITLEKAPTMLSRNDIISAILWLCVMRARALISPDTAQEMSHLVTGIDVRTILRPIIPQTYIGNSMQVVSIESPFPTDAALKASPGLLENPSPNRGMRTPLDETDIPFLTQLALAIRRGLILVDEKCARENISRIVEKPDWRSPDIIMGHIMQSSLRRMKFYKLDFGAVLGKICDLDNPDPRINGLAWILPARFEGAPWEVRMVLEPEVMELVRKDSLFRWVEYKEVSRI</sequence>
<comment type="caution">
    <text evidence="3">The sequence shown here is derived from an EMBL/GenBank/DDBJ whole genome shotgun (WGS) entry which is preliminary data.</text>
</comment>
<dbReference type="GO" id="GO:0016746">
    <property type="term" value="F:acyltransferase activity"/>
    <property type="evidence" value="ECO:0007669"/>
    <property type="project" value="UniProtKB-KW"/>
</dbReference>
<name>A0A9W9QCM8_9EURO</name>
<reference evidence="3" key="2">
    <citation type="journal article" date="2023" name="IMA Fungus">
        <title>Comparative genomic study of the Penicillium genus elucidates a diverse pangenome and 15 lateral gene transfer events.</title>
        <authorList>
            <person name="Petersen C."/>
            <person name="Sorensen T."/>
            <person name="Nielsen M.R."/>
            <person name="Sondergaard T.E."/>
            <person name="Sorensen J.L."/>
            <person name="Fitzpatrick D.A."/>
            <person name="Frisvad J.C."/>
            <person name="Nielsen K.L."/>
        </authorList>
    </citation>
    <scope>NUCLEOTIDE SEQUENCE</scope>
    <source>
        <strain evidence="3">IBT 21472</strain>
    </source>
</reference>
<keyword evidence="1" id="KW-0808">Transferase</keyword>
<dbReference type="PANTHER" id="PTHR31896:SF64">
    <property type="entry name" value="TRICHOTHECENE 3-O-ACETYLTRANSFERASE"/>
    <property type="match status" value="1"/>
</dbReference>
<dbReference type="EMBL" id="JAPZBO010000001">
    <property type="protein sequence ID" value="KAJ5331182.1"/>
    <property type="molecule type" value="Genomic_DNA"/>
</dbReference>
<proteinExistence type="predicted"/>
<evidence type="ECO:0000313" key="3">
    <source>
        <dbReference type="EMBL" id="KAJ5331182.1"/>
    </source>
</evidence>
<gene>
    <name evidence="3" type="ORF">N7476_000965</name>
</gene>
<dbReference type="Proteomes" id="UP001147746">
    <property type="component" value="Unassembled WGS sequence"/>
</dbReference>
<evidence type="ECO:0000256" key="1">
    <source>
        <dbReference type="ARBA" id="ARBA00022679"/>
    </source>
</evidence>
<dbReference type="Pfam" id="PF02458">
    <property type="entry name" value="Transferase"/>
    <property type="match status" value="1"/>
</dbReference>
<keyword evidence="4" id="KW-1185">Reference proteome</keyword>
<keyword evidence="2" id="KW-0012">Acyltransferase</keyword>
<dbReference type="PANTHER" id="PTHR31896">
    <property type="entry name" value="FAMILY REGULATORY PROTEIN, PUTATIVE (AFU_ORTHOLOGUE AFUA_3G14730)-RELATED"/>
    <property type="match status" value="1"/>
</dbReference>
<dbReference type="InterPro" id="IPR023213">
    <property type="entry name" value="CAT-like_dom_sf"/>
</dbReference>
<reference evidence="3" key="1">
    <citation type="submission" date="2022-12" db="EMBL/GenBank/DDBJ databases">
        <authorList>
            <person name="Petersen C."/>
        </authorList>
    </citation>
    <scope>NUCLEOTIDE SEQUENCE</scope>
    <source>
        <strain evidence="3">IBT 21472</strain>
    </source>
</reference>
<evidence type="ECO:0000256" key="2">
    <source>
        <dbReference type="ARBA" id="ARBA00023315"/>
    </source>
</evidence>
<dbReference type="InterPro" id="IPR051283">
    <property type="entry name" value="Sec_Metabolite_Acyltrans"/>
</dbReference>
<evidence type="ECO:0000313" key="4">
    <source>
        <dbReference type="Proteomes" id="UP001147746"/>
    </source>
</evidence>
<dbReference type="AlphaFoldDB" id="A0A9W9QCM8"/>